<dbReference type="Bgee" id="FBgn0268825">
    <property type="expression patterns" value="Expressed in female reproductive system and 1 other cell type or tissue"/>
</dbReference>
<sequence length="78" mass="8511">MQRKLAGSAEPPTKTVRWSKTEQQSEPLSRKSPYNSLTPRPSPTQFTPRDSASGHLELDDASDASMTMTLALCVYAGV</sequence>
<gene>
    <name evidence="2" type="primary">Dsim\GD27535</name>
    <name evidence="2" type="ORF">Dsimw501_GD27535</name>
</gene>
<feature type="region of interest" description="Disordered" evidence="1">
    <location>
        <begin position="1"/>
        <end position="62"/>
    </location>
</feature>
<dbReference type="AlphaFoldDB" id="A0A0J9R9M4"/>
<feature type="compositionally biased region" description="Polar residues" evidence="1">
    <location>
        <begin position="16"/>
        <end position="50"/>
    </location>
</feature>
<name>A0A0J9R9M4_DROSI</name>
<evidence type="ECO:0000313" key="2">
    <source>
        <dbReference type="EMBL" id="KMY92752.1"/>
    </source>
</evidence>
<organism evidence="2">
    <name type="scientific">Drosophila simulans</name>
    <name type="common">Fruit fly</name>
    <dbReference type="NCBI Taxonomy" id="7240"/>
    <lineage>
        <taxon>Eukaryota</taxon>
        <taxon>Metazoa</taxon>
        <taxon>Ecdysozoa</taxon>
        <taxon>Arthropoda</taxon>
        <taxon>Hexapoda</taxon>
        <taxon>Insecta</taxon>
        <taxon>Pterygota</taxon>
        <taxon>Neoptera</taxon>
        <taxon>Endopterygota</taxon>
        <taxon>Diptera</taxon>
        <taxon>Brachycera</taxon>
        <taxon>Muscomorpha</taxon>
        <taxon>Ephydroidea</taxon>
        <taxon>Drosophilidae</taxon>
        <taxon>Drosophila</taxon>
        <taxon>Sophophora</taxon>
    </lineage>
</organism>
<dbReference type="Proteomes" id="UP000035880">
    <property type="component" value="Chromosome 2R"/>
</dbReference>
<proteinExistence type="predicted"/>
<reference evidence="2" key="2">
    <citation type="submission" date="2014-06" db="EMBL/GenBank/DDBJ databases">
        <authorList>
            <person name="Hu T."/>
            <person name="Eisen M.B."/>
            <person name="Thornton K.R."/>
            <person name="Andolfatto P."/>
        </authorList>
    </citation>
    <scope>NUCLEOTIDE SEQUENCE</scope>
    <source>
        <strain evidence="2">W501</strain>
    </source>
</reference>
<dbReference type="KEGG" id="dsi:Dsimw501_GD27535"/>
<dbReference type="EMBL" id="CM002911">
    <property type="protein sequence ID" value="KMY92752.1"/>
    <property type="molecule type" value="Genomic_DNA"/>
</dbReference>
<reference evidence="2" key="1">
    <citation type="journal article" date="2013" name="Genome Res.">
        <title>A second-generation assembly of the Drosophila simulans genome provides new insights into patterns of lineage-specific divergence.</title>
        <authorList>
            <person name="Hu T.T."/>
            <person name="Eisen M.B."/>
            <person name="Thornton K.R."/>
            <person name="Andolfatto P."/>
        </authorList>
    </citation>
    <scope>NUCLEOTIDE SEQUENCE [LARGE SCALE GENOMIC DNA]</scope>
    <source>
        <strain evidence="2">W501</strain>
    </source>
</reference>
<evidence type="ECO:0000256" key="1">
    <source>
        <dbReference type="SAM" id="MobiDB-lite"/>
    </source>
</evidence>
<protein>
    <submittedName>
        <fullName evidence="2">Uncharacterized protein</fullName>
    </submittedName>
</protein>
<reference evidence="2" key="3">
    <citation type="submission" date="2015-04" db="EMBL/GenBank/DDBJ databases">
        <authorList>
            <consortium name="FlyBase"/>
        </authorList>
    </citation>
    <scope>NUCLEOTIDE SEQUENCE</scope>
    <source>
        <strain evidence="2">W501</strain>
    </source>
</reference>
<accession>A0A0J9R9M4</accession>